<accession>A0A2I2FP51</accession>
<dbReference type="Pfam" id="PF02194">
    <property type="entry name" value="PXA"/>
    <property type="match status" value="1"/>
</dbReference>
<dbReference type="Pfam" id="PF00787">
    <property type="entry name" value="PX"/>
    <property type="match status" value="1"/>
</dbReference>
<feature type="region of interest" description="Disordered" evidence="2">
    <location>
        <begin position="882"/>
        <end position="901"/>
    </location>
</feature>
<evidence type="ECO:0000256" key="2">
    <source>
        <dbReference type="SAM" id="MobiDB-lite"/>
    </source>
</evidence>
<proteinExistence type="inferred from homology"/>
<organism evidence="4 5">
    <name type="scientific">Aspergillus candidus</name>
    <dbReference type="NCBI Taxonomy" id="41067"/>
    <lineage>
        <taxon>Eukaryota</taxon>
        <taxon>Fungi</taxon>
        <taxon>Dikarya</taxon>
        <taxon>Ascomycota</taxon>
        <taxon>Pezizomycotina</taxon>
        <taxon>Eurotiomycetes</taxon>
        <taxon>Eurotiomycetidae</taxon>
        <taxon>Eurotiales</taxon>
        <taxon>Aspergillaceae</taxon>
        <taxon>Aspergillus</taxon>
        <taxon>Aspergillus subgen. Circumdati</taxon>
    </lineage>
</organism>
<dbReference type="InterPro" id="IPR036871">
    <property type="entry name" value="PX_dom_sf"/>
</dbReference>
<feature type="compositionally biased region" description="Polar residues" evidence="2">
    <location>
        <begin position="455"/>
        <end position="466"/>
    </location>
</feature>
<feature type="compositionally biased region" description="Polar residues" evidence="2">
    <location>
        <begin position="750"/>
        <end position="769"/>
    </location>
</feature>
<dbReference type="InterPro" id="IPR003114">
    <property type="entry name" value="Phox_assoc"/>
</dbReference>
<dbReference type="InterPro" id="IPR001683">
    <property type="entry name" value="PX_dom"/>
</dbReference>
<dbReference type="AlphaFoldDB" id="A0A2I2FP51"/>
<dbReference type="PANTHER" id="PTHR22775">
    <property type="entry name" value="SORTING NEXIN"/>
    <property type="match status" value="1"/>
</dbReference>
<dbReference type="SUPFAM" id="SSF64268">
    <property type="entry name" value="PX domain"/>
    <property type="match status" value="1"/>
</dbReference>
<dbReference type="RefSeq" id="XP_024676407.1">
    <property type="nucleotide sequence ID" value="XM_024820340.1"/>
</dbReference>
<feature type="region of interest" description="Disordered" evidence="2">
    <location>
        <begin position="712"/>
        <end position="800"/>
    </location>
</feature>
<gene>
    <name evidence="4" type="ORF">BDW47DRAFT_97063</name>
</gene>
<evidence type="ECO:0000259" key="3">
    <source>
        <dbReference type="PROSITE" id="PS51207"/>
    </source>
</evidence>
<dbReference type="Gene3D" id="3.30.1520.10">
    <property type="entry name" value="Phox-like domain"/>
    <property type="match status" value="1"/>
</dbReference>
<feature type="domain" description="PXA" evidence="3">
    <location>
        <begin position="166"/>
        <end position="346"/>
    </location>
</feature>
<dbReference type="OrthoDB" id="41200at2759"/>
<reference evidence="4 5" key="1">
    <citation type="submission" date="2017-12" db="EMBL/GenBank/DDBJ databases">
        <authorList>
            <consortium name="DOE Joint Genome Institute"/>
            <person name="Haridas S."/>
            <person name="Kjaerbolling I."/>
            <person name="Vesth T.C."/>
            <person name="Frisvad J.C."/>
            <person name="Nybo J.L."/>
            <person name="Theobald S."/>
            <person name="Kuo A."/>
            <person name="Bowyer P."/>
            <person name="Matsuda Y."/>
            <person name="Mondo S."/>
            <person name="Lyhne E.K."/>
            <person name="Kogle M.E."/>
            <person name="Clum A."/>
            <person name="Lipzen A."/>
            <person name="Salamov A."/>
            <person name="Ngan C.Y."/>
            <person name="Daum C."/>
            <person name="Chiniquy J."/>
            <person name="Barry K."/>
            <person name="LaButti K."/>
            <person name="Simmons B.A."/>
            <person name="Magnuson J.K."/>
            <person name="Mortensen U.H."/>
            <person name="Larsen T.O."/>
            <person name="Grigoriev I.V."/>
            <person name="Baker S.E."/>
            <person name="Andersen M.R."/>
            <person name="Nordberg H.P."/>
            <person name="Cantor M.N."/>
            <person name="Hua S.X."/>
        </authorList>
    </citation>
    <scope>NUCLEOTIDE SEQUENCE [LARGE SCALE GENOMIC DNA]</scope>
    <source>
        <strain evidence="4 5">CBS 102.13</strain>
    </source>
</reference>
<feature type="compositionally biased region" description="Polar residues" evidence="2">
    <location>
        <begin position="378"/>
        <end position="392"/>
    </location>
</feature>
<dbReference type="EMBL" id="KZ559117">
    <property type="protein sequence ID" value="PLB42395.1"/>
    <property type="molecule type" value="Genomic_DNA"/>
</dbReference>
<sequence>MVTSDDVSSSHQPESQPAKGTRITDSADPEDVQSNSSSPLVQPKDALDYILNLLATSSTEGLLGIFALLIGVTYIILGRLGLLLIGIATGVVLHATWEGDANHAASGPLDARNPVRRRELALDIANRLLDWPTRKSGEVDRKNDDRQGQNAVQEASEIQLDYSSFRPETAAALRSLTDAVIRDYVNYWYEPILPTESTFPMSCRRLFASFVYAVSSHLSRKRTSDAFLEFLTNSSSMIIVFLNELSTALENSGSSAPEQTILHYIELHPESSLANLLAGQQQQKKLNLIADDILSNFLDQKAYSCPTVRNFLREVLSGVVFETTISSLSRPEFINGWIIYLFSEGESEIMSAIDAGVEGARNQGVDGKKQHDDMKQPMSPSSELSGLNPNRFSSSSQSMRDSKDAATEQALAETKRLSDMMVAQNLQRQSSEQTRHDESQEASFESDREDGDLFSQDSGEKSNMSAEETMDPTQDTRETEPFPIISSTPPPSSISHPSQTTSRNDSVSRPLTLHRASISVDDGSGPEETSLIRSKPALDYLLQIEAVSSDRAGWMVFRKYADFESLHETLETISRLNRLQKFRDNHPVLPSWKGQTQYALSRELERYLQDALEYEQLAECEKMKRFLEKDGPISPQSAGSSAKSGFSFPAQAAIENMGKGVLGVFTNAPKSVSGGSKAVFGGVGGVFGVGTGRNASFSSTAANGQQVSDGVHTAVGSSASHEGPQERKVDNSHLASDKSAMSDHPAPQLDQENSNCQANYPTTPLSGDSENLEQPVRLSESTKDATSFLNKSGTGKHSISQDETRIAVELIFAVINELYMLSSAWNIRRTLLNAAKSYILRPGNPSLETIRVLMQESMIDANSSDDALGSYLTRLRENSLPTEEELKNWPPPPSDSEKERLRKKARSLFVQRGLPQALTSVMGAAASREALEKVFDCLQVDVVARGFVFAVFLQAIRAVTF</sequence>
<evidence type="ECO:0000313" key="4">
    <source>
        <dbReference type="EMBL" id="PLB42395.1"/>
    </source>
</evidence>
<keyword evidence="5" id="KW-1185">Reference proteome</keyword>
<feature type="compositionally biased region" description="Low complexity" evidence="2">
    <location>
        <begin position="481"/>
        <end position="502"/>
    </location>
</feature>
<evidence type="ECO:0000313" key="5">
    <source>
        <dbReference type="Proteomes" id="UP000234585"/>
    </source>
</evidence>
<feature type="compositionally biased region" description="Polar residues" evidence="2">
    <location>
        <begin position="1"/>
        <end position="15"/>
    </location>
</feature>
<dbReference type="GO" id="GO:0035091">
    <property type="term" value="F:phosphatidylinositol binding"/>
    <property type="evidence" value="ECO:0007669"/>
    <property type="project" value="InterPro"/>
</dbReference>
<feature type="compositionally biased region" description="Polar residues" evidence="2">
    <location>
        <begin position="784"/>
        <end position="798"/>
    </location>
</feature>
<protein>
    <recommendedName>
        <fullName evidence="3">PXA domain-containing protein</fullName>
    </recommendedName>
</protein>
<dbReference type="GeneID" id="36527500"/>
<dbReference type="PANTHER" id="PTHR22775:SF47">
    <property type="entry name" value="MEIOTICALLY UP-REGULATED GENE 122 PROTEIN"/>
    <property type="match status" value="1"/>
</dbReference>
<dbReference type="SMART" id="SM00313">
    <property type="entry name" value="PXA"/>
    <property type="match status" value="1"/>
</dbReference>
<dbReference type="Proteomes" id="UP000234585">
    <property type="component" value="Unassembled WGS sequence"/>
</dbReference>
<feature type="region of interest" description="Disordered" evidence="2">
    <location>
        <begin position="1"/>
        <end position="40"/>
    </location>
</feature>
<comment type="similarity">
    <text evidence="1">Belongs to the sorting nexin family.</text>
</comment>
<dbReference type="InterPro" id="IPR013937">
    <property type="entry name" value="Sorting_nexin_C"/>
</dbReference>
<name>A0A2I2FP51_ASPCN</name>
<dbReference type="Pfam" id="PF08628">
    <property type="entry name" value="Nexin_C"/>
    <property type="match status" value="1"/>
</dbReference>
<feature type="compositionally biased region" description="Basic and acidic residues" evidence="2">
    <location>
        <begin position="366"/>
        <end position="375"/>
    </location>
</feature>
<evidence type="ECO:0000256" key="1">
    <source>
        <dbReference type="ARBA" id="ARBA00010883"/>
    </source>
</evidence>
<feature type="region of interest" description="Disordered" evidence="2">
    <location>
        <begin position="362"/>
        <end position="409"/>
    </location>
</feature>
<dbReference type="CDD" id="cd06093">
    <property type="entry name" value="PX_domain"/>
    <property type="match status" value="1"/>
</dbReference>
<dbReference type="PROSITE" id="PS51207">
    <property type="entry name" value="PXA"/>
    <property type="match status" value="1"/>
</dbReference>
<feature type="region of interest" description="Disordered" evidence="2">
    <location>
        <begin position="425"/>
        <end position="509"/>
    </location>
</feature>
<dbReference type="STRING" id="41067.A0A2I2FP51"/>